<organism evidence="7 8">
    <name type="scientific">Flexivirga aerilata</name>
    <dbReference type="NCBI Taxonomy" id="1656889"/>
    <lineage>
        <taxon>Bacteria</taxon>
        <taxon>Bacillati</taxon>
        <taxon>Actinomycetota</taxon>
        <taxon>Actinomycetes</taxon>
        <taxon>Micrococcales</taxon>
        <taxon>Dermacoccaceae</taxon>
        <taxon>Flexivirga</taxon>
    </lineage>
</organism>
<proteinExistence type="inferred from homology"/>
<dbReference type="GO" id="GO:0016301">
    <property type="term" value="F:kinase activity"/>
    <property type="evidence" value="ECO:0007669"/>
    <property type="project" value="UniProtKB-KW"/>
</dbReference>
<dbReference type="PANTHER" id="PTHR43085">
    <property type="entry name" value="HEXOKINASE FAMILY MEMBER"/>
    <property type="match status" value="1"/>
</dbReference>
<gene>
    <name evidence="7" type="ORF">HJ588_07355</name>
</gene>
<evidence type="ECO:0000313" key="7">
    <source>
        <dbReference type="EMBL" id="NNG39090.1"/>
    </source>
</evidence>
<dbReference type="RefSeq" id="WP_171153548.1">
    <property type="nucleotide sequence ID" value="NZ_JABENB010000001.1"/>
</dbReference>
<name>A0A849AL27_9MICO</name>
<keyword evidence="5" id="KW-0067">ATP-binding</keyword>
<dbReference type="Gene3D" id="3.40.1190.20">
    <property type="match status" value="1"/>
</dbReference>
<evidence type="ECO:0000256" key="3">
    <source>
        <dbReference type="ARBA" id="ARBA00022741"/>
    </source>
</evidence>
<evidence type="ECO:0000256" key="4">
    <source>
        <dbReference type="ARBA" id="ARBA00022777"/>
    </source>
</evidence>
<comment type="caution">
    <text evidence="7">The sequence shown here is derived from an EMBL/GenBank/DDBJ whole genome shotgun (WGS) entry which is preliminary data.</text>
</comment>
<evidence type="ECO:0000256" key="2">
    <source>
        <dbReference type="ARBA" id="ARBA00022679"/>
    </source>
</evidence>
<keyword evidence="4 7" id="KW-0418">Kinase</keyword>
<keyword evidence="3" id="KW-0547">Nucleotide-binding</keyword>
<evidence type="ECO:0000256" key="1">
    <source>
        <dbReference type="ARBA" id="ARBA00010688"/>
    </source>
</evidence>
<comment type="similarity">
    <text evidence="1">Belongs to the carbohydrate kinase PfkB family.</text>
</comment>
<dbReference type="SUPFAM" id="SSF53613">
    <property type="entry name" value="Ribokinase-like"/>
    <property type="match status" value="1"/>
</dbReference>
<accession>A0A849AL27</accession>
<keyword evidence="2" id="KW-0808">Transferase</keyword>
<dbReference type="PROSITE" id="PS00584">
    <property type="entry name" value="PFKB_KINASES_2"/>
    <property type="match status" value="1"/>
</dbReference>
<dbReference type="Pfam" id="PF00294">
    <property type="entry name" value="PfkB"/>
    <property type="match status" value="1"/>
</dbReference>
<sequence length="309" mass="32007">MSDSPARTLVVGEALIDVVHHPAGAVEEHVGGSPLNVAIGLARLGHPVRLAAYLADDRYGELIQQQLADADVDLVPGSLSASHTPSAKATLDETGAATYEFDLTWDLPYELPTDTSHFHSGSIAAALQPGASVVAEAMLASREHATVSFDPNPRPTLIGAAHEVRAQLEQLVGYSDVVKASDEDIHWLYGDDADLRQVLALWGQLGPSMVLATRGGDGALVHVTATGETETVAGEKVSVVDTVGAGDSFESGLLSGLLDAGLLGGTDARARLRAATLPDLLPAVQRAIQASAITVSRAGANPPTRAELS</sequence>
<dbReference type="InterPro" id="IPR011611">
    <property type="entry name" value="PfkB_dom"/>
</dbReference>
<dbReference type="AlphaFoldDB" id="A0A849AL27"/>
<evidence type="ECO:0000259" key="6">
    <source>
        <dbReference type="Pfam" id="PF00294"/>
    </source>
</evidence>
<protein>
    <submittedName>
        <fullName evidence="7">Carbohydrate kinase</fullName>
    </submittedName>
</protein>
<dbReference type="GO" id="GO:0005524">
    <property type="term" value="F:ATP binding"/>
    <property type="evidence" value="ECO:0007669"/>
    <property type="project" value="UniProtKB-KW"/>
</dbReference>
<feature type="domain" description="Carbohydrate kinase PfkB" evidence="6">
    <location>
        <begin position="9"/>
        <end position="303"/>
    </location>
</feature>
<dbReference type="PANTHER" id="PTHR43085:SF1">
    <property type="entry name" value="PSEUDOURIDINE KINASE-RELATED"/>
    <property type="match status" value="1"/>
</dbReference>
<evidence type="ECO:0000256" key="5">
    <source>
        <dbReference type="ARBA" id="ARBA00022840"/>
    </source>
</evidence>
<dbReference type="Proteomes" id="UP000557772">
    <property type="component" value="Unassembled WGS sequence"/>
</dbReference>
<evidence type="ECO:0000313" key="8">
    <source>
        <dbReference type="Proteomes" id="UP000557772"/>
    </source>
</evidence>
<reference evidence="7 8" key="1">
    <citation type="submission" date="2020-05" db="EMBL/GenBank/DDBJ databases">
        <title>Flexivirga sp. ID2601S isolated from air conditioner.</title>
        <authorList>
            <person name="Kim D.H."/>
        </authorList>
    </citation>
    <scope>NUCLEOTIDE SEQUENCE [LARGE SCALE GENOMIC DNA]</scope>
    <source>
        <strain evidence="7 8">ID2601S</strain>
    </source>
</reference>
<dbReference type="InterPro" id="IPR050306">
    <property type="entry name" value="PfkB_Carbo_kinase"/>
</dbReference>
<dbReference type="InterPro" id="IPR002173">
    <property type="entry name" value="Carboh/pur_kinase_PfkB_CS"/>
</dbReference>
<dbReference type="EMBL" id="JABENB010000001">
    <property type="protein sequence ID" value="NNG39090.1"/>
    <property type="molecule type" value="Genomic_DNA"/>
</dbReference>
<keyword evidence="8" id="KW-1185">Reference proteome</keyword>
<dbReference type="InterPro" id="IPR029056">
    <property type="entry name" value="Ribokinase-like"/>
</dbReference>